<evidence type="ECO:0000313" key="3">
    <source>
        <dbReference type="Proteomes" id="UP000053144"/>
    </source>
</evidence>
<organism evidence="2 3">
    <name type="scientific">Phaseolus angularis</name>
    <name type="common">Azuki bean</name>
    <name type="synonym">Vigna angularis</name>
    <dbReference type="NCBI Taxonomy" id="3914"/>
    <lineage>
        <taxon>Eukaryota</taxon>
        <taxon>Viridiplantae</taxon>
        <taxon>Streptophyta</taxon>
        <taxon>Embryophyta</taxon>
        <taxon>Tracheophyta</taxon>
        <taxon>Spermatophyta</taxon>
        <taxon>Magnoliopsida</taxon>
        <taxon>eudicotyledons</taxon>
        <taxon>Gunneridae</taxon>
        <taxon>Pentapetalae</taxon>
        <taxon>rosids</taxon>
        <taxon>fabids</taxon>
        <taxon>Fabales</taxon>
        <taxon>Fabaceae</taxon>
        <taxon>Papilionoideae</taxon>
        <taxon>50 kb inversion clade</taxon>
        <taxon>NPAAA clade</taxon>
        <taxon>indigoferoid/millettioid clade</taxon>
        <taxon>Phaseoleae</taxon>
        <taxon>Vigna</taxon>
    </lineage>
</organism>
<keyword evidence="1" id="KW-0472">Membrane</keyword>
<dbReference type="AlphaFoldDB" id="A0A0L9VHX1"/>
<protein>
    <recommendedName>
        <fullName evidence="4">Gnk2-homologous domain-containing protein</fullName>
    </recommendedName>
</protein>
<dbReference type="EMBL" id="CM003380">
    <property type="protein sequence ID" value="KOM54665.1"/>
    <property type="molecule type" value="Genomic_DNA"/>
</dbReference>
<keyword evidence="1" id="KW-1133">Transmembrane helix</keyword>
<proteinExistence type="predicted"/>
<evidence type="ECO:0008006" key="4">
    <source>
        <dbReference type="Google" id="ProtNLM"/>
    </source>
</evidence>
<feature type="transmembrane region" description="Helical" evidence="1">
    <location>
        <begin position="38"/>
        <end position="62"/>
    </location>
</feature>
<gene>
    <name evidence="2" type="ORF">LR48_Vigan10g055700</name>
</gene>
<keyword evidence="1" id="KW-0812">Transmembrane</keyword>
<dbReference type="Gramene" id="KOM54665">
    <property type="protein sequence ID" value="KOM54665"/>
    <property type="gene ID" value="LR48_Vigan10g055700"/>
</dbReference>
<evidence type="ECO:0000256" key="1">
    <source>
        <dbReference type="SAM" id="Phobius"/>
    </source>
</evidence>
<evidence type="ECO:0000313" key="2">
    <source>
        <dbReference type="EMBL" id="KOM54665.1"/>
    </source>
</evidence>
<accession>A0A0L9VHX1</accession>
<name>A0A0L9VHX1_PHAAN</name>
<dbReference type="Proteomes" id="UP000053144">
    <property type="component" value="Chromosome 10"/>
</dbReference>
<sequence length="152" mass="17537">MCRGDVTNHICQECIRTAARKISQVCPNALPEKYLPSLLSSLFLTHCLFSFFLFSLCFYFAVSATLRYGYYRDSFILLGPASSRLITTSSVFVKQLQVSSKDKNQVFVHTFNKKLELSSQTNWTASDFSFFPDFLRQLKNDPLDCCRRRERG</sequence>
<reference evidence="3" key="1">
    <citation type="journal article" date="2015" name="Proc. Natl. Acad. Sci. U.S.A.">
        <title>Genome sequencing of adzuki bean (Vigna angularis) provides insight into high starch and low fat accumulation and domestication.</title>
        <authorList>
            <person name="Yang K."/>
            <person name="Tian Z."/>
            <person name="Chen C."/>
            <person name="Luo L."/>
            <person name="Zhao B."/>
            <person name="Wang Z."/>
            <person name="Yu L."/>
            <person name="Li Y."/>
            <person name="Sun Y."/>
            <person name="Li W."/>
            <person name="Chen Y."/>
            <person name="Li Y."/>
            <person name="Zhang Y."/>
            <person name="Ai D."/>
            <person name="Zhao J."/>
            <person name="Shang C."/>
            <person name="Ma Y."/>
            <person name="Wu B."/>
            <person name="Wang M."/>
            <person name="Gao L."/>
            <person name="Sun D."/>
            <person name="Zhang P."/>
            <person name="Guo F."/>
            <person name="Wang W."/>
            <person name="Li Y."/>
            <person name="Wang J."/>
            <person name="Varshney R.K."/>
            <person name="Wang J."/>
            <person name="Ling H.Q."/>
            <person name="Wan P."/>
        </authorList>
    </citation>
    <scope>NUCLEOTIDE SEQUENCE</scope>
    <source>
        <strain evidence="3">cv. Jingnong 6</strain>
    </source>
</reference>